<dbReference type="GO" id="GO:0016020">
    <property type="term" value="C:membrane"/>
    <property type="evidence" value="ECO:0007669"/>
    <property type="project" value="UniProtKB-SubCell"/>
</dbReference>
<keyword evidence="2 5" id="KW-0812">Transmembrane</keyword>
<dbReference type="RefSeq" id="WP_193812506.1">
    <property type="nucleotide sequence ID" value="NZ_CP040442.1"/>
</dbReference>
<evidence type="ECO:0000256" key="2">
    <source>
        <dbReference type="ARBA" id="ARBA00022692"/>
    </source>
</evidence>
<evidence type="ECO:0000256" key="3">
    <source>
        <dbReference type="ARBA" id="ARBA00022989"/>
    </source>
</evidence>
<keyword evidence="4 5" id="KW-0472">Membrane</keyword>
<dbReference type="Pfam" id="PF07291">
    <property type="entry name" value="MauE"/>
    <property type="match status" value="1"/>
</dbReference>
<feature type="domain" description="Methylamine utilisation protein MauE" evidence="6">
    <location>
        <begin position="11"/>
        <end position="96"/>
    </location>
</feature>
<feature type="transmembrane region" description="Helical" evidence="5">
    <location>
        <begin position="151"/>
        <end position="175"/>
    </location>
</feature>
<feature type="transmembrane region" description="Helical" evidence="5">
    <location>
        <begin position="112"/>
        <end position="130"/>
    </location>
</feature>
<evidence type="ECO:0000313" key="7">
    <source>
        <dbReference type="EMBL" id="QOW09291.1"/>
    </source>
</evidence>
<dbReference type="Proteomes" id="UP000594195">
    <property type="component" value="Chromosome"/>
</dbReference>
<comment type="subcellular location">
    <subcellularLocation>
        <location evidence="1">Membrane</location>
        <topology evidence="1">Multi-pass membrane protein</topology>
    </subcellularLocation>
</comment>
<evidence type="ECO:0000256" key="4">
    <source>
        <dbReference type="ARBA" id="ARBA00023136"/>
    </source>
</evidence>
<evidence type="ECO:0000259" key="6">
    <source>
        <dbReference type="Pfam" id="PF07291"/>
    </source>
</evidence>
<dbReference type="EMBL" id="CP040442">
    <property type="protein sequence ID" value="QOW09291.1"/>
    <property type="molecule type" value="Genomic_DNA"/>
</dbReference>
<accession>A0A7M2Y541</accession>
<dbReference type="InterPro" id="IPR009908">
    <property type="entry name" value="Methylamine_util_MauE"/>
</dbReference>
<evidence type="ECO:0000313" key="8">
    <source>
        <dbReference type="Proteomes" id="UP000594195"/>
    </source>
</evidence>
<feature type="transmembrane region" description="Helical" evidence="5">
    <location>
        <begin position="63"/>
        <end position="81"/>
    </location>
</feature>
<keyword evidence="3 5" id="KW-1133">Transmembrane helix</keyword>
<proteinExistence type="predicted"/>
<dbReference type="AlphaFoldDB" id="A0A7M2Y541"/>
<keyword evidence="8" id="KW-1185">Reference proteome</keyword>
<gene>
    <name evidence="7" type="ORF">Q73A0000_02415</name>
</gene>
<dbReference type="GO" id="GO:0030416">
    <property type="term" value="P:methylamine metabolic process"/>
    <property type="evidence" value="ECO:0007669"/>
    <property type="project" value="InterPro"/>
</dbReference>
<reference evidence="7 8" key="1">
    <citation type="submission" date="2019-05" db="EMBL/GenBank/DDBJ databases">
        <title>Chryseobacterium sp. isolated from King George Island, maritime Antarctica.</title>
        <authorList>
            <person name="Peng X."/>
        </authorList>
    </citation>
    <scope>NUCLEOTIDE SEQUENCE [LARGE SCALE GENOMIC DNA]</scope>
    <source>
        <strain evidence="7 8">7-3A</strain>
    </source>
</reference>
<evidence type="ECO:0000256" key="1">
    <source>
        <dbReference type="ARBA" id="ARBA00004141"/>
    </source>
</evidence>
<name>A0A7M2Y541_9FLAO</name>
<evidence type="ECO:0000256" key="5">
    <source>
        <dbReference type="SAM" id="Phobius"/>
    </source>
</evidence>
<organism evidence="7 8">
    <name type="scientific">Kaistella flava</name>
    <name type="common">ex Peng et al. 2021</name>
    <dbReference type="NCBI Taxonomy" id="2038776"/>
    <lineage>
        <taxon>Bacteria</taxon>
        <taxon>Pseudomonadati</taxon>
        <taxon>Bacteroidota</taxon>
        <taxon>Flavobacteriia</taxon>
        <taxon>Flavobacteriales</taxon>
        <taxon>Weeksellaceae</taxon>
        <taxon>Chryseobacterium group</taxon>
        <taxon>Kaistella</taxon>
    </lineage>
</organism>
<dbReference type="KEGG" id="kfa:Q73A0000_02415"/>
<protein>
    <recommendedName>
        <fullName evidence="6">Methylamine utilisation protein MauE domain-containing protein</fullName>
    </recommendedName>
</protein>
<feature type="transmembrane region" description="Helical" evidence="5">
    <location>
        <begin position="12"/>
        <end position="30"/>
    </location>
</feature>
<feature type="transmembrane region" description="Helical" evidence="5">
    <location>
        <begin position="86"/>
        <end position="106"/>
    </location>
</feature>
<sequence length="180" mass="20815">MKISKAEIFNIFEWIAVYIVAVYMIIYGVSKPMQFGDIQSYRQPINEMDSMSLMWAFYSYSKPYAIIIGVFEVLGAVLLMIPTTRIFGGFVLSSILINIILQDYFFKVHAGALANAILFQLLILIILFRHRGKILDALKILRGKFIFKIRWIYIPIGIVMIAIIELLMFSINYLIKFLNP</sequence>